<dbReference type="InterPro" id="IPR050266">
    <property type="entry name" value="AB_hydrolase_sf"/>
</dbReference>
<name>A0ABV7WSV5_9GAMM</name>
<dbReference type="GO" id="GO:0016787">
    <property type="term" value="F:hydrolase activity"/>
    <property type="evidence" value="ECO:0007669"/>
    <property type="project" value="UniProtKB-KW"/>
</dbReference>
<organism evidence="3 4">
    <name type="scientific">Reinekea marina</name>
    <dbReference type="NCBI Taxonomy" id="1310421"/>
    <lineage>
        <taxon>Bacteria</taxon>
        <taxon>Pseudomonadati</taxon>
        <taxon>Pseudomonadota</taxon>
        <taxon>Gammaproteobacteria</taxon>
        <taxon>Oceanospirillales</taxon>
        <taxon>Saccharospirillaceae</taxon>
        <taxon>Reinekea</taxon>
    </lineage>
</organism>
<sequence length="334" mass="37460">MFLTFLILVCVALFVLGPRPKVDLTTPIKPGRFGANLYSSYSETEKLKKIQAQLAEIENFFPAVPKGAEKAIIFNNEHQPTKTDYCVLYLHGFSATRQEITPVPENIAKHFNANYHATRITGHGLTGDELAKATPYDWMYDALEAWQIAEQLGKKVIIICTSTGGTLATWLSQQPQTQGKLASLVMISPNFGPKHWAMPLFQMPWSRYWIPLISKGVHSWEPSNEAGATYWTYSYPTSIVHDMNAFVKAVCKSKVEQINAPTLFIYSDHDVIVNSRKTDEVARRWGAEVKHRIAVPARANDNNHVITGDIVNPASTDMIHGEIASFLARHVIKH</sequence>
<keyword evidence="4" id="KW-1185">Reference proteome</keyword>
<dbReference type="SUPFAM" id="SSF53474">
    <property type="entry name" value="alpha/beta-Hydrolases"/>
    <property type="match status" value="1"/>
</dbReference>
<dbReference type="EMBL" id="JBHRYN010000012">
    <property type="protein sequence ID" value="MFC3702152.1"/>
    <property type="molecule type" value="Genomic_DNA"/>
</dbReference>
<dbReference type="Proteomes" id="UP001595710">
    <property type="component" value="Unassembled WGS sequence"/>
</dbReference>
<keyword evidence="1 3" id="KW-0378">Hydrolase</keyword>
<dbReference type="RefSeq" id="WP_290281526.1">
    <property type="nucleotide sequence ID" value="NZ_JAUFQI010000001.1"/>
</dbReference>
<evidence type="ECO:0000259" key="2">
    <source>
        <dbReference type="Pfam" id="PF12146"/>
    </source>
</evidence>
<reference evidence="4" key="1">
    <citation type="journal article" date="2019" name="Int. J. Syst. Evol. Microbiol.">
        <title>The Global Catalogue of Microorganisms (GCM) 10K type strain sequencing project: providing services to taxonomists for standard genome sequencing and annotation.</title>
        <authorList>
            <consortium name="The Broad Institute Genomics Platform"/>
            <consortium name="The Broad Institute Genome Sequencing Center for Infectious Disease"/>
            <person name="Wu L."/>
            <person name="Ma J."/>
        </authorList>
    </citation>
    <scope>NUCLEOTIDE SEQUENCE [LARGE SCALE GENOMIC DNA]</scope>
    <source>
        <strain evidence="4">CECT 8288</strain>
    </source>
</reference>
<evidence type="ECO:0000256" key="1">
    <source>
        <dbReference type="ARBA" id="ARBA00022801"/>
    </source>
</evidence>
<proteinExistence type="predicted"/>
<dbReference type="PANTHER" id="PTHR43798">
    <property type="entry name" value="MONOACYLGLYCEROL LIPASE"/>
    <property type="match status" value="1"/>
</dbReference>
<dbReference type="InterPro" id="IPR022742">
    <property type="entry name" value="Hydrolase_4"/>
</dbReference>
<evidence type="ECO:0000313" key="4">
    <source>
        <dbReference type="Proteomes" id="UP001595710"/>
    </source>
</evidence>
<protein>
    <submittedName>
        <fullName evidence="3">Alpha/beta hydrolase</fullName>
    </submittedName>
</protein>
<accession>A0ABV7WSV5</accession>
<gene>
    <name evidence="3" type="ORF">ACFOND_10900</name>
</gene>
<dbReference type="Pfam" id="PF12146">
    <property type="entry name" value="Hydrolase_4"/>
    <property type="match status" value="1"/>
</dbReference>
<feature type="domain" description="Serine aminopeptidase S33" evidence="2">
    <location>
        <begin position="84"/>
        <end position="292"/>
    </location>
</feature>
<dbReference type="PANTHER" id="PTHR43798:SF31">
    <property type="entry name" value="AB HYDROLASE SUPERFAMILY PROTEIN YCLE"/>
    <property type="match status" value="1"/>
</dbReference>
<dbReference type="InterPro" id="IPR029058">
    <property type="entry name" value="AB_hydrolase_fold"/>
</dbReference>
<comment type="caution">
    <text evidence="3">The sequence shown here is derived from an EMBL/GenBank/DDBJ whole genome shotgun (WGS) entry which is preliminary data.</text>
</comment>
<evidence type="ECO:0000313" key="3">
    <source>
        <dbReference type="EMBL" id="MFC3702152.1"/>
    </source>
</evidence>
<dbReference type="Gene3D" id="3.40.50.1820">
    <property type="entry name" value="alpha/beta hydrolase"/>
    <property type="match status" value="1"/>
</dbReference>